<organism evidence="2 4">
    <name type="scientific">Araneus ventricosus</name>
    <name type="common">Orbweaver spider</name>
    <name type="synonym">Epeira ventricosa</name>
    <dbReference type="NCBI Taxonomy" id="182803"/>
    <lineage>
        <taxon>Eukaryota</taxon>
        <taxon>Metazoa</taxon>
        <taxon>Ecdysozoa</taxon>
        <taxon>Arthropoda</taxon>
        <taxon>Chelicerata</taxon>
        <taxon>Arachnida</taxon>
        <taxon>Araneae</taxon>
        <taxon>Araneomorphae</taxon>
        <taxon>Entelegynae</taxon>
        <taxon>Araneoidea</taxon>
        <taxon>Araneidae</taxon>
        <taxon>Araneus</taxon>
    </lineage>
</organism>
<dbReference type="EMBL" id="BGPR01034316">
    <property type="protein sequence ID" value="GBO08638.1"/>
    <property type="molecule type" value="Genomic_DNA"/>
</dbReference>
<feature type="compositionally biased region" description="Polar residues" evidence="1">
    <location>
        <begin position="68"/>
        <end position="81"/>
    </location>
</feature>
<comment type="caution">
    <text evidence="2">The sequence shown here is derived from an EMBL/GenBank/DDBJ whole genome shotgun (WGS) entry which is preliminary data.</text>
</comment>
<sequence length="105" mass="11782">MSCRWVSKRDFACSVANGGSRTQKRGGLQKVKPGALSRVYRQLFAPNSYRSRVLKYSEKIVATFNLDLSPTPSETEGSNFSPFPRVREVETIDQSKESTLSDFEA</sequence>
<protein>
    <submittedName>
        <fullName evidence="2">Uncharacterized protein</fullName>
    </submittedName>
</protein>
<evidence type="ECO:0000313" key="2">
    <source>
        <dbReference type="EMBL" id="GBO08638.1"/>
    </source>
</evidence>
<keyword evidence="4" id="KW-1185">Reference proteome</keyword>
<evidence type="ECO:0000313" key="3">
    <source>
        <dbReference type="EMBL" id="GBO08643.1"/>
    </source>
</evidence>
<dbReference type="AlphaFoldDB" id="A0A4Y2U757"/>
<reference evidence="2 4" key="1">
    <citation type="journal article" date="2019" name="Sci. Rep.">
        <title>Orb-weaving spider Araneus ventricosus genome elucidates the spidroin gene catalogue.</title>
        <authorList>
            <person name="Kono N."/>
            <person name="Nakamura H."/>
            <person name="Ohtoshi R."/>
            <person name="Moran D.A.P."/>
            <person name="Shinohara A."/>
            <person name="Yoshida Y."/>
            <person name="Fujiwara M."/>
            <person name="Mori M."/>
            <person name="Tomita M."/>
            <person name="Arakawa K."/>
        </authorList>
    </citation>
    <scope>NUCLEOTIDE SEQUENCE [LARGE SCALE GENOMIC DNA]</scope>
</reference>
<dbReference type="EMBL" id="BGPR01034317">
    <property type="protein sequence ID" value="GBO08643.1"/>
    <property type="molecule type" value="Genomic_DNA"/>
</dbReference>
<gene>
    <name evidence="3" type="ORF">AVEN_216196_1</name>
    <name evidence="2" type="ORF">AVEN_31969_1</name>
</gene>
<accession>A0A4Y2U757</accession>
<name>A0A4Y2U757_ARAVE</name>
<evidence type="ECO:0000256" key="1">
    <source>
        <dbReference type="SAM" id="MobiDB-lite"/>
    </source>
</evidence>
<evidence type="ECO:0000313" key="4">
    <source>
        <dbReference type="Proteomes" id="UP000499080"/>
    </source>
</evidence>
<feature type="compositionally biased region" description="Basic and acidic residues" evidence="1">
    <location>
        <begin position="85"/>
        <end position="96"/>
    </location>
</feature>
<proteinExistence type="predicted"/>
<feature type="region of interest" description="Disordered" evidence="1">
    <location>
        <begin position="68"/>
        <end position="105"/>
    </location>
</feature>
<dbReference type="Proteomes" id="UP000499080">
    <property type="component" value="Unassembled WGS sequence"/>
</dbReference>